<dbReference type="InterPro" id="IPR010491">
    <property type="entry name" value="PRP1_N"/>
</dbReference>
<dbReference type="SUPFAM" id="SSF48452">
    <property type="entry name" value="TPR-like"/>
    <property type="match status" value="5"/>
</dbReference>
<evidence type="ECO:0000256" key="4">
    <source>
        <dbReference type="SAM" id="MobiDB-lite"/>
    </source>
</evidence>
<dbReference type="Gene3D" id="1.25.40.10">
    <property type="entry name" value="Tetratricopeptide repeat domain"/>
    <property type="match status" value="2"/>
</dbReference>
<keyword evidence="7" id="KW-1185">Reference proteome</keyword>
<evidence type="ECO:0000256" key="2">
    <source>
        <dbReference type="ARBA" id="ARBA00022737"/>
    </source>
</evidence>
<evidence type="ECO:0000313" key="6">
    <source>
        <dbReference type="EMBL" id="KAH6585736.1"/>
    </source>
</evidence>
<dbReference type="SMART" id="SM00386">
    <property type="entry name" value="HAT"/>
    <property type="match status" value="13"/>
</dbReference>
<feature type="compositionally biased region" description="Low complexity" evidence="4">
    <location>
        <begin position="50"/>
        <end position="59"/>
    </location>
</feature>
<comment type="subcellular location">
    <subcellularLocation>
        <location evidence="1">Nucleus</location>
    </subcellularLocation>
</comment>
<evidence type="ECO:0000256" key="3">
    <source>
        <dbReference type="ARBA" id="ARBA00023242"/>
    </source>
</evidence>
<dbReference type="Pfam" id="PF14559">
    <property type="entry name" value="TPR_19"/>
    <property type="match status" value="1"/>
</dbReference>
<feature type="region of interest" description="Disordered" evidence="4">
    <location>
        <begin position="33"/>
        <end position="113"/>
    </location>
</feature>
<evidence type="ECO:0000313" key="7">
    <source>
        <dbReference type="Proteomes" id="UP001648503"/>
    </source>
</evidence>
<feature type="region of interest" description="Disordered" evidence="4">
    <location>
        <begin position="1"/>
        <end position="20"/>
    </location>
</feature>
<dbReference type="Pfam" id="PF13432">
    <property type="entry name" value="TPR_16"/>
    <property type="match status" value="1"/>
</dbReference>
<proteinExistence type="predicted"/>
<dbReference type="InterPro" id="IPR045075">
    <property type="entry name" value="Syf1-like"/>
</dbReference>
<evidence type="ECO:0000259" key="5">
    <source>
        <dbReference type="Pfam" id="PF06424"/>
    </source>
</evidence>
<dbReference type="EMBL" id="JAFCIX010000579">
    <property type="protein sequence ID" value="KAH6585736.1"/>
    <property type="molecule type" value="Genomic_DNA"/>
</dbReference>
<organism evidence="6 7">
    <name type="scientific">Batrachochytrium salamandrivorans</name>
    <dbReference type="NCBI Taxonomy" id="1357716"/>
    <lineage>
        <taxon>Eukaryota</taxon>
        <taxon>Fungi</taxon>
        <taxon>Fungi incertae sedis</taxon>
        <taxon>Chytridiomycota</taxon>
        <taxon>Chytridiomycota incertae sedis</taxon>
        <taxon>Chytridiomycetes</taxon>
        <taxon>Rhizophydiales</taxon>
        <taxon>Rhizophydiales incertae sedis</taxon>
        <taxon>Batrachochytrium</taxon>
    </lineage>
</organism>
<keyword evidence="2" id="KW-0677">Repeat</keyword>
<name>A0ABQ8ES96_9FUNG</name>
<accession>A0ABQ8ES96</accession>
<dbReference type="InterPro" id="IPR011990">
    <property type="entry name" value="TPR-like_helical_dom_sf"/>
</dbReference>
<dbReference type="PANTHER" id="PTHR11246">
    <property type="entry name" value="PRE-MRNA SPLICING FACTOR"/>
    <property type="match status" value="1"/>
</dbReference>
<feature type="domain" description="PRP1 splicing factor N-terminal" evidence="5">
    <location>
        <begin position="17"/>
        <end position="180"/>
    </location>
</feature>
<dbReference type="PANTHER" id="PTHR11246:SF1">
    <property type="entry name" value="PRE-MRNA-PROCESSING FACTOR 6"/>
    <property type="match status" value="1"/>
</dbReference>
<evidence type="ECO:0000256" key="1">
    <source>
        <dbReference type="ARBA" id="ARBA00004123"/>
    </source>
</evidence>
<dbReference type="InterPro" id="IPR003107">
    <property type="entry name" value="HAT"/>
</dbReference>
<keyword evidence="3" id="KW-0539">Nucleus</keyword>
<protein>
    <recommendedName>
        <fullName evidence="5">PRP1 splicing factor N-terminal domain-containing protein</fullName>
    </recommendedName>
</protein>
<comment type="caution">
    <text evidence="6">The sequence shown here is derived from an EMBL/GenBank/DDBJ whole genome shotgun (WGS) entry which is preliminary data.</text>
</comment>
<gene>
    <name evidence="6" type="ORF">BASA50_001071</name>
</gene>
<dbReference type="Pfam" id="PF06424">
    <property type="entry name" value="PRP1_N"/>
    <property type="match status" value="1"/>
</dbReference>
<dbReference type="Proteomes" id="UP001648503">
    <property type="component" value="Unassembled WGS sequence"/>
</dbReference>
<sequence length="952" mass="105482">MYQFKSLVDPDFMSKPAPPNYIAGLGRGATSFTTRSDIGPARENAPDDGAALAAAQAAAEGRVSVSAKGRSQNNDDDGDGNNDHGNSDQYQDPDQETGLFNTAPYEADDEEADRIYETIERTMDERRRSRRETREREELERYRRERPKIQHQFLDLKRGLSAMSEEEWAAIPEVGDMVRRKGGGGDRRKAASSGLAERYSAVPDSVLLAAASRSQLANSIDATGGSAMNGGSGGSDLHGGGASAKLTDFSQFGQARDKVLGLKLDQVSDSVSGQTTIDPKGYLTDLGSVVIKSDSEISDIKKARTLLRSVTTTNPKHAPGWIAAARLEEHAGKISAARDAISRGCDECPMSEDVWLESARLNTVNNAKIILASAARLIPQSVKIWLRARDLESDTMAQKRVLRRALEYIPNSIKIWKAAVSLEEDPDDARILLSRAVECVPLSVELWLALARLESYDNARKVLNKARQAIPTSHEIWVGAAKLEEQNSNIAMVGKILERSVVKLTEVGTNLDRDQWLAEAEACEKDGFNGVAEAIVRCTISLGIEEDDYKQTWMDDADGCIARGSTMTARAIYTHALGIFPNRKSIWRQAAFFEKANGTAESLQELLQRAVRYCPQAEVLWLMGAKEKWLTGQVDAAKAILSSAFSANPNSEQIWLAAIKLEVETGEYGRARVLLASARERADTERVWMKSAVLERHQQQFQAALALLTQAIRKFPLFDKLWIIKAQIQDEDLGDAAAARETFIQALKRIPKSMPLWLLASRLEERVGSPIKARATLEKARIMNAKVPEFWCEAIRVEVRAGNDAMARALLAKALQDCSSSGLLWSEAILLENRPQRKARSADALKKCENDPLVVATIARLFWAERKIDKVRNWFNRAVKTNPDLGDSWAWWLCFEMAHGTQEQIDDVIRKCVAAEPRHGELWPVESKRMSNVGRKTEEILKLVAASMKNDL</sequence>
<reference evidence="6 7" key="1">
    <citation type="submission" date="2021-02" db="EMBL/GenBank/DDBJ databases">
        <title>Variation within the Batrachochytrium salamandrivorans European outbreak.</title>
        <authorList>
            <person name="Kelly M."/>
            <person name="Pasmans F."/>
            <person name="Shea T.P."/>
            <person name="Munoz J.F."/>
            <person name="Carranza S."/>
            <person name="Cuomo C.A."/>
            <person name="Martel A."/>
        </authorList>
    </citation>
    <scope>NUCLEOTIDE SEQUENCE [LARGE SCALE GENOMIC DNA]</scope>
    <source>
        <strain evidence="6 7">AMFP18/2</strain>
    </source>
</reference>